<dbReference type="PANTHER" id="PTHR10344:SF4">
    <property type="entry name" value="UMP-CMP KINASE 2, MITOCHONDRIAL"/>
    <property type="match status" value="1"/>
</dbReference>
<evidence type="ECO:0000256" key="5">
    <source>
        <dbReference type="ARBA" id="ARBA00022777"/>
    </source>
</evidence>
<feature type="domain" description="Thymidylate kinase-like" evidence="9">
    <location>
        <begin position="5"/>
        <end position="192"/>
    </location>
</feature>
<dbReference type="GO" id="GO:0006235">
    <property type="term" value="P:dTTP biosynthetic process"/>
    <property type="evidence" value="ECO:0007669"/>
    <property type="project" value="UniProtKB-UniRule"/>
</dbReference>
<dbReference type="EC" id="2.7.4.9" evidence="8"/>
<dbReference type="Pfam" id="PF02223">
    <property type="entry name" value="Thymidylate_kin"/>
    <property type="match status" value="1"/>
</dbReference>
<comment type="similarity">
    <text evidence="1 8">Belongs to the thymidylate kinase family.</text>
</comment>
<proteinExistence type="inferred from homology"/>
<dbReference type="AlphaFoldDB" id="A0A2H0KM83"/>
<dbReference type="GO" id="GO:0006227">
    <property type="term" value="P:dUDP biosynthetic process"/>
    <property type="evidence" value="ECO:0007669"/>
    <property type="project" value="TreeGrafter"/>
</dbReference>
<dbReference type="GO" id="GO:0004798">
    <property type="term" value="F:dTMP kinase activity"/>
    <property type="evidence" value="ECO:0007669"/>
    <property type="project" value="UniProtKB-UniRule"/>
</dbReference>
<evidence type="ECO:0000259" key="9">
    <source>
        <dbReference type="Pfam" id="PF02223"/>
    </source>
</evidence>
<evidence type="ECO:0000256" key="2">
    <source>
        <dbReference type="ARBA" id="ARBA00022679"/>
    </source>
</evidence>
<dbReference type="InterPro" id="IPR039430">
    <property type="entry name" value="Thymidylate_kin-like_dom"/>
</dbReference>
<evidence type="ECO:0000313" key="10">
    <source>
        <dbReference type="EMBL" id="PIQ72367.1"/>
    </source>
</evidence>
<dbReference type="GO" id="GO:0006233">
    <property type="term" value="P:dTDP biosynthetic process"/>
    <property type="evidence" value="ECO:0007669"/>
    <property type="project" value="InterPro"/>
</dbReference>
<dbReference type="Gene3D" id="3.40.50.300">
    <property type="entry name" value="P-loop containing nucleotide triphosphate hydrolases"/>
    <property type="match status" value="1"/>
</dbReference>
<organism evidence="10 11">
    <name type="scientific">Candidatus Roizmanbacteria bacterium CG11_big_fil_rev_8_21_14_0_20_35_14</name>
    <dbReference type="NCBI Taxonomy" id="1974855"/>
    <lineage>
        <taxon>Bacteria</taxon>
        <taxon>Candidatus Roizmaniibacteriota</taxon>
    </lineage>
</organism>
<dbReference type="CDD" id="cd01672">
    <property type="entry name" value="TMPK"/>
    <property type="match status" value="1"/>
</dbReference>
<dbReference type="GO" id="GO:0005524">
    <property type="term" value="F:ATP binding"/>
    <property type="evidence" value="ECO:0007669"/>
    <property type="project" value="UniProtKB-UniRule"/>
</dbReference>
<evidence type="ECO:0000256" key="6">
    <source>
        <dbReference type="ARBA" id="ARBA00022840"/>
    </source>
</evidence>
<gene>
    <name evidence="8 10" type="primary">tmk</name>
    <name evidence="10" type="ORF">COV86_03365</name>
</gene>
<dbReference type="EMBL" id="PCVL01000047">
    <property type="protein sequence ID" value="PIQ72367.1"/>
    <property type="molecule type" value="Genomic_DNA"/>
</dbReference>
<keyword evidence="4 8" id="KW-0547">Nucleotide-binding</keyword>
<evidence type="ECO:0000256" key="1">
    <source>
        <dbReference type="ARBA" id="ARBA00009776"/>
    </source>
</evidence>
<accession>A0A2H0KM83</accession>
<protein>
    <recommendedName>
        <fullName evidence="8">Thymidylate kinase</fullName>
        <ecNumber evidence="8">2.7.4.9</ecNumber>
    </recommendedName>
    <alternativeName>
        <fullName evidence="8">dTMP kinase</fullName>
    </alternativeName>
</protein>
<comment type="catalytic activity">
    <reaction evidence="7 8">
        <text>dTMP + ATP = dTDP + ADP</text>
        <dbReference type="Rhea" id="RHEA:13517"/>
        <dbReference type="ChEBI" id="CHEBI:30616"/>
        <dbReference type="ChEBI" id="CHEBI:58369"/>
        <dbReference type="ChEBI" id="CHEBI:63528"/>
        <dbReference type="ChEBI" id="CHEBI:456216"/>
        <dbReference type="EC" id="2.7.4.9"/>
    </reaction>
</comment>
<evidence type="ECO:0000256" key="7">
    <source>
        <dbReference type="ARBA" id="ARBA00048743"/>
    </source>
</evidence>
<name>A0A2H0KM83_9BACT</name>
<evidence type="ECO:0000256" key="8">
    <source>
        <dbReference type="HAMAP-Rule" id="MF_00165"/>
    </source>
</evidence>
<sequence length="202" mass="23892">MFIVIEGIDGAGCETQAKNLIKMCREQKSLFPTTLIKYPDYERNVGKLIKEFLYQNKDLTAEQQFLLYTMQFIMDRQMIAEKRKSEIVIADRYFTTTLCYQTLEGIPLQMALDYAKNFKIEVPDAVYYLNVDPEVAIKRKGGEDKEKNRREKDFDFIKKTHKQYQMLVYQQVWTKWVEIDGNKSVDEVTNNIYNVLMSSRTK</sequence>
<comment type="function">
    <text evidence="8">Phosphorylation of dTMP to form dTDP in both de novo and salvage pathways of dTTP synthesis.</text>
</comment>
<reference evidence="10 11" key="1">
    <citation type="submission" date="2017-09" db="EMBL/GenBank/DDBJ databases">
        <title>Depth-based differentiation of microbial function through sediment-hosted aquifers and enrichment of novel symbionts in the deep terrestrial subsurface.</title>
        <authorList>
            <person name="Probst A.J."/>
            <person name="Ladd B."/>
            <person name="Jarett J.K."/>
            <person name="Geller-Mcgrath D.E."/>
            <person name="Sieber C.M."/>
            <person name="Emerson J.B."/>
            <person name="Anantharaman K."/>
            <person name="Thomas B.C."/>
            <person name="Malmstrom R."/>
            <person name="Stieglmeier M."/>
            <person name="Klingl A."/>
            <person name="Woyke T."/>
            <person name="Ryan C.M."/>
            <person name="Banfield J.F."/>
        </authorList>
    </citation>
    <scope>NUCLEOTIDE SEQUENCE [LARGE SCALE GENOMIC DNA]</scope>
    <source>
        <strain evidence="10">CG11_big_fil_rev_8_21_14_0_20_35_14</strain>
    </source>
</reference>
<dbReference type="GO" id="GO:0005737">
    <property type="term" value="C:cytoplasm"/>
    <property type="evidence" value="ECO:0007669"/>
    <property type="project" value="TreeGrafter"/>
</dbReference>
<dbReference type="SUPFAM" id="SSF52540">
    <property type="entry name" value="P-loop containing nucleoside triphosphate hydrolases"/>
    <property type="match status" value="1"/>
</dbReference>
<dbReference type="Proteomes" id="UP000229570">
    <property type="component" value="Unassembled WGS sequence"/>
</dbReference>
<comment type="caution">
    <text evidence="8">Lacks conserved residue(s) required for the propagation of feature annotation.</text>
</comment>
<keyword evidence="6 8" id="KW-0067">ATP-binding</keyword>
<keyword evidence="5 8" id="KW-0418">Kinase</keyword>
<evidence type="ECO:0000256" key="4">
    <source>
        <dbReference type="ARBA" id="ARBA00022741"/>
    </source>
</evidence>
<comment type="caution">
    <text evidence="10">The sequence shown here is derived from an EMBL/GenBank/DDBJ whole genome shotgun (WGS) entry which is preliminary data.</text>
</comment>
<evidence type="ECO:0000313" key="11">
    <source>
        <dbReference type="Proteomes" id="UP000229570"/>
    </source>
</evidence>
<dbReference type="InterPro" id="IPR018094">
    <property type="entry name" value="Thymidylate_kinase"/>
</dbReference>
<keyword evidence="3 8" id="KW-0545">Nucleotide biosynthesis</keyword>
<dbReference type="NCBIfam" id="TIGR00041">
    <property type="entry name" value="DTMP_kinase"/>
    <property type="match status" value="1"/>
</dbReference>
<evidence type="ECO:0000256" key="3">
    <source>
        <dbReference type="ARBA" id="ARBA00022727"/>
    </source>
</evidence>
<dbReference type="HAMAP" id="MF_00165">
    <property type="entry name" value="Thymidylate_kinase"/>
    <property type="match status" value="1"/>
</dbReference>
<dbReference type="InterPro" id="IPR027417">
    <property type="entry name" value="P-loop_NTPase"/>
</dbReference>
<dbReference type="PANTHER" id="PTHR10344">
    <property type="entry name" value="THYMIDYLATE KINASE"/>
    <property type="match status" value="1"/>
</dbReference>
<keyword evidence="2 8" id="KW-0808">Transferase</keyword>